<feature type="domain" description="GST N-terminal" evidence="1">
    <location>
        <begin position="1"/>
        <end position="82"/>
    </location>
</feature>
<dbReference type="InterPro" id="IPR004046">
    <property type="entry name" value="GST_C"/>
</dbReference>
<evidence type="ECO:0000259" key="2">
    <source>
        <dbReference type="PROSITE" id="PS50405"/>
    </source>
</evidence>
<dbReference type="PANTHER" id="PTHR44051:SF8">
    <property type="entry name" value="GLUTATHIONE S-TRANSFERASE GSTA"/>
    <property type="match status" value="1"/>
</dbReference>
<dbReference type="SFLD" id="SFLDS00019">
    <property type="entry name" value="Glutathione_Transferase_(cytos"/>
    <property type="match status" value="1"/>
</dbReference>
<dbReference type="InterPro" id="IPR036282">
    <property type="entry name" value="Glutathione-S-Trfase_C_sf"/>
</dbReference>
<dbReference type="PANTHER" id="PTHR44051">
    <property type="entry name" value="GLUTATHIONE S-TRANSFERASE-RELATED"/>
    <property type="match status" value="1"/>
</dbReference>
<dbReference type="Gene3D" id="1.20.1050.10">
    <property type="match status" value="1"/>
</dbReference>
<dbReference type="AlphaFoldDB" id="A0A1X1EK39"/>
<feature type="domain" description="GST C-terminal" evidence="2">
    <location>
        <begin position="85"/>
        <end position="207"/>
    </location>
</feature>
<dbReference type="STRING" id="55209.HA50_21875"/>
<dbReference type="Proteomes" id="UP000193749">
    <property type="component" value="Unassembled WGS sequence"/>
</dbReference>
<keyword evidence="4" id="KW-1185">Reference proteome</keyword>
<organism evidence="3 4">
    <name type="scientific">Pantoea cypripedii</name>
    <name type="common">Pectobacterium cypripedii</name>
    <name type="synonym">Erwinia cypripedii</name>
    <dbReference type="NCBI Taxonomy" id="55209"/>
    <lineage>
        <taxon>Bacteria</taxon>
        <taxon>Pseudomonadati</taxon>
        <taxon>Pseudomonadota</taxon>
        <taxon>Gammaproteobacteria</taxon>
        <taxon>Enterobacterales</taxon>
        <taxon>Erwiniaceae</taxon>
        <taxon>Pantoea</taxon>
    </lineage>
</organism>
<dbReference type="Gene3D" id="3.40.30.10">
    <property type="entry name" value="Glutaredoxin"/>
    <property type="match status" value="1"/>
</dbReference>
<comment type="caution">
    <text evidence="3">The sequence shown here is derived from an EMBL/GenBank/DDBJ whole genome shotgun (WGS) entry which is preliminary data.</text>
</comment>
<dbReference type="InterPro" id="IPR040079">
    <property type="entry name" value="Glutathione_S-Trfase"/>
</dbReference>
<dbReference type="Pfam" id="PF13409">
    <property type="entry name" value="GST_N_2"/>
    <property type="match status" value="1"/>
</dbReference>
<dbReference type="RefSeq" id="WP_084879009.1">
    <property type="nucleotide sequence ID" value="NZ_JAGGMY010000002.1"/>
</dbReference>
<dbReference type="SUPFAM" id="SSF47616">
    <property type="entry name" value="GST C-terminal domain-like"/>
    <property type="match status" value="1"/>
</dbReference>
<reference evidence="3 4" key="1">
    <citation type="journal article" date="2017" name="Antonie Van Leeuwenhoek">
        <title>Phylogenomic resolution of the bacterial genus Pantoea and its relationship with Erwinia and Tatumella.</title>
        <authorList>
            <person name="Palmer M."/>
            <person name="Steenkamp E.T."/>
            <person name="Coetzee M.P."/>
            <person name="Chan W.Y."/>
            <person name="van Zyl E."/>
            <person name="De Maayer P."/>
            <person name="Coutinho T.A."/>
            <person name="Blom J."/>
            <person name="Smits T.H."/>
            <person name="Duffy B."/>
            <person name="Venter S.N."/>
        </authorList>
    </citation>
    <scope>NUCLEOTIDE SEQUENCE [LARGE SCALE GENOMIC DNA]</scope>
    <source>
        <strain evidence="3 4">LMG 2657</strain>
    </source>
</reference>
<sequence>MYELYAFATPNSIKPAILLEELEQPWKLHAVNVRQGEQKHHNFLQLNPNGKVPVLFDHNTDTVLSESAAILVYLAEKHALLLPSSGLPRARVFEQLFFHASAVSPAFGQAGFFTRLASEPQPLAQQRFNAEAIRVTSLLERQLAKTPWLAGDEYTIADIAHYGWIWRREFAGVSLETLPNLTRWFATVSARPAVMRAVTKLNALIES</sequence>
<dbReference type="PROSITE" id="PS50404">
    <property type="entry name" value="GST_NTER"/>
    <property type="match status" value="1"/>
</dbReference>
<evidence type="ECO:0000313" key="3">
    <source>
        <dbReference type="EMBL" id="ORM89301.1"/>
    </source>
</evidence>
<name>A0A1X1EK39_PANCY</name>
<accession>A0A1X1EK39</accession>
<dbReference type="GO" id="GO:0016740">
    <property type="term" value="F:transferase activity"/>
    <property type="evidence" value="ECO:0007669"/>
    <property type="project" value="UniProtKB-KW"/>
</dbReference>
<dbReference type="InterPro" id="IPR036249">
    <property type="entry name" value="Thioredoxin-like_sf"/>
</dbReference>
<dbReference type="EMBL" id="MLJI01000002">
    <property type="protein sequence ID" value="ORM89301.1"/>
    <property type="molecule type" value="Genomic_DNA"/>
</dbReference>
<dbReference type="SFLD" id="SFLDG01151">
    <property type="entry name" value="Main.2:_Nu-like"/>
    <property type="match status" value="1"/>
</dbReference>
<keyword evidence="3" id="KW-0808">Transferase</keyword>
<proteinExistence type="predicted"/>
<dbReference type="InterPro" id="IPR010987">
    <property type="entry name" value="Glutathione-S-Trfase_C-like"/>
</dbReference>
<dbReference type="CDD" id="cd03048">
    <property type="entry name" value="GST_N_Ure2p_like"/>
    <property type="match status" value="1"/>
</dbReference>
<dbReference type="SUPFAM" id="SSF52833">
    <property type="entry name" value="Thioredoxin-like"/>
    <property type="match status" value="1"/>
</dbReference>
<evidence type="ECO:0000259" key="1">
    <source>
        <dbReference type="PROSITE" id="PS50404"/>
    </source>
</evidence>
<dbReference type="SFLD" id="SFLDG00358">
    <property type="entry name" value="Main_(cytGST)"/>
    <property type="match status" value="1"/>
</dbReference>
<protein>
    <submittedName>
        <fullName evidence="3">Glutathione S-transferase</fullName>
    </submittedName>
</protein>
<evidence type="ECO:0000313" key="4">
    <source>
        <dbReference type="Proteomes" id="UP000193749"/>
    </source>
</evidence>
<dbReference type="InterPro" id="IPR004045">
    <property type="entry name" value="Glutathione_S-Trfase_N"/>
</dbReference>
<dbReference type="Pfam" id="PF00043">
    <property type="entry name" value="GST_C"/>
    <property type="match status" value="1"/>
</dbReference>
<dbReference type="OrthoDB" id="9803562at2"/>
<dbReference type="SFLD" id="SFLDG01150">
    <property type="entry name" value="Main.1:_Beta-like"/>
    <property type="match status" value="1"/>
</dbReference>
<gene>
    <name evidence="3" type="ORF">HA50_21875</name>
</gene>
<dbReference type="PROSITE" id="PS50405">
    <property type="entry name" value="GST_CTER"/>
    <property type="match status" value="1"/>
</dbReference>